<gene>
    <name evidence="3" type="ORF">HID58_091550</name>
</gene>
<proteinExistence type="predicted"/>
<protein>
    <recommendedName>
        <fullName evidence="2">FKB95-like N-terminal Kelch domain-containing protein</fullName>
    </recommendedName>
</protein>
<keyword evidence="4" id="KW-1185">Reference proteome</keyword>
<feature type="transmembrane region" description="Helical" evidence="1">
    <location>
        <begin position="20"/>
        <end position="43"/>
    </location>
</feature>
<keyword evidence="1" id="KW-0812">Transmembrane</keyword>
<dbReference type="InterPro" id="IPR057499">
    <property type="entry name" value="Kelch_FKB95"/>
</dbReference>
<sequence>MYYPESSVAVGSRIYPFPSMHVALVFKFAGFIDGKIYVIGYRYHDHRKNVMKHKPMLKETKWETDDMLNSTRWVNACVVDDVLYYHDQEVVNTLSAYDPIQKPWRAVEGVEELLARTICSDWSYTVRYGGNLALLFRGRSMIRCLEILLERRQRRDIWGKVEWCDHVLSGNFEVRKSLAVVV</sequence>
<keyword evidence="1" id="KW-1133">Transmembrane helix</keyword>
<reference evidence="3 4" key="1">
    <citation type="submission" date="2021-05" db="EMBL/GenBank/DDBJ databases">
        <title>Genome Assembly of Synthetic Allotetraploid Brassica napus Reveals Homoeologous Exchanges between Subgenomes.</title>
        <authorList>
            <person name="Davis J.T."/>
        </authorList>
    </citation>
    <scope>NUCLEOTIDE SEQUENCE [LARGE SCALE GENOMIC DNA]</scope>
    <source>
        <strain evidence="4">cv. Da-Ae</strain>
        <tissue evidence="3">Seedling</tissue>
    </source>
</reference>
<organism evidence="3 4">
    <name type="scientific">Brassica napus</name>
    <name type="common">Rape</name>
    <dbReference type="NCBI Taxonomy" id="3708"/>
    <lineage>
        <taxon>Eukaryota</taxon>
        <taxon>Viridiplantae</taxon>
        <taxon>Streptophyta</taxon>
        <taxon>Embryophyta</taxon>
        <taxon>Tracheophyta</taxon>
        <taxon>Spermatophyta</taxon>
        <taxon>Magnoliopsida</taxon>
        <taxon>eudicotyledons</taxon>
        <taxon>Gunneridae</taxon>
        <taxon>Pentapetalae</taxon>
        <taxon>rosids</taxon>
        <taxon>malvids</taxon>
        <taxon>Brassicales</taxon>
        <taxon>Brassicaceae</taxon>
        <taxon>Brassiceae</taxon>
        <taxon>Brassica</taxon>
    </lineage>
</organism>
<feature type="domain" description="FKB95-like N-terminal Kelch" evidence="2">
    <location>
        <begin position="57"/>
        <end position="168"/>
    </location>
</feature>
<dbReference type="PANTHER" id="PTHR24414">
    <property type="entry name" value="F-BOX/KELCH-REPEAT PROTEIN SKIP4"/>
    <property type="match status" value="1"/>
</dbReference>
<keyword evidence="1" id="KW-0472">Membrane</keyword>
<dbReference type="Proteomes" id="UP000824890">
    <property type="component" value="Unassembled WGS sequence"/>
</dbReference>
<dbReference type="InterPro" id="IPR015915">
    <property type="entry name" value="Kelch-typ_b-propeller"/>
</dbReference>
<evidence type="ECO:0000313" key="4">
    <source>
        <dbReference type="Proteomes" id="UP000824890"/>
    </source>
</evidence>
<accession>A0ABQ7WZK6</accession>
<name>A0ABQ7WZK6_BRANA</name>
<evidence type="ECO:0000313" key="3">
    <source>
        <dbReference type="EMBL" id="KAH0849106.1"/>
    </source>
</evidence>
<comment type="caution">
    <text evidence="3">The sequence shown here is derived from an EMBL/GenBank/DDBJ whole genome shotgun (WGS) entry which is preliminary data.</text>
</comment>
<dbReference type="EMBL" id="JAGKQM010002631">
    <property type="protein sequence ID" value="KAH0849106.1"/>
    <property type="molecule type" value="Genomic_DNA"/>
</dbReference>
<evidence type="ECO:0000259" key="2">
    <source>
        <dbReference type="Pfam" id="PF25210"/>
    </source>
</evidence>
<dbReference type="SUPFAM" id="SSF117281">
    <property type="entry name" value="Kelch motif"/>
    <property type="match status" value="1"/>
</dbReference>
<dbReference type="PANTHER" id="PTHR24414:SF151">
    <property type="entry name" value="F-BOX DOMAIN-CONTAINING PROTEIN"/>
    <property type="match status" value="1"/>
</dbReference>
<dbReference type="Pfam" id="PF25210">
    <property type="entry name" value="Kelch_FKB95"/>
    <property type="match status" value="1"/>
</dbReference>
<dbReference type="InterPro" id="IPR050354">
    <property type="entry name" value="F-box/kelch-repeat_ARATH"/>
</dbReference>
<evidence type="ECO:0000256" key="1">
    <source>
        <dbReference type="SAM" id="Phobius"/>
    </source>
</evidence>